<organism evidence="2 3">
    <name type="scientific">Kribbella kalugense</name>
    <dbReference type="NCBI Taxonomy" id="2512221"/>
    <lineage>
        <taxon>Bacteria</taxon>
        <taxon>Bacillati</taxon>
        <taxon>Actinomycetota</taxon>
        <taxon>Actinomycetes</taxon>
        <taxon>Propionibacteriales</taxon>
        <taxon>Kribbellaceae</taxon>
        <taxon>Kribbella</taxon>
    </lineage>
</organism>
<dbReference type="InterPro" id="IPR036390">
    <property type="entry name" value="WH_DNA-bd_sf"/>
</dbReference>
<proteinExistence type="predicted"/>
<feature type="domain" description="Transcription regulator PadR N-terminal" evidence="1">
    <location>
        <begin position="104"/>
        <end position="172"/>
    </location>
</feature>
<dbReference type="Proteomes" id="UP000295447">
    <property type="component" value="Unassembled WGS sequence"/>
</dbReference>
<dbReference type="PANTHER" id="PTHR43252:SF2">
    <property type="entry name" value="TRANSCRIPTION REGULATOR, PADR-LIKE FAMILY"/>
    <property type="match status" value="1"/>
</dbReference>
<dbReference type="Pfam" id="PF03551">
    <property type="entry name" value="PadR"/>
    <property type="match status" value="1"/>
</dbReference>
<dbReference type="InterPro" id="IPR011991">
    <property type="entry name" value="ArsR-like_HTH"/>
</dbReference>
<reference evidence="2 3" key="1">
    <citation type="submission" date="2019-03" db="EMBL/GenBank/DDBJ databases">
        <title>Genomic Encyclopedia of Type Strains, Phase III (KMG-III): the genomes of soil and plant-associated and newly described type strains.</title>
        <authorList>
            <person name="Whitman W."/>
        </authorList>
    </citation>
    <scope>NUCLEOTIDE SEQUENCE [LARGE SCALE GENOMIC DNA]</scope>
    <source>
        <strain evidence="2 3">VKM Ac-2570</strain>
    </source>
</reference>
<evidence type="ECO:0000313" key="3">
    <source>
        <dbReference type="Proteomes" id="UP000295447"/>
    </source>
</evidence>
<keyword evidence="3" id="KW-1185">Reference proteome</keyword>
<comment type="caution">
    <text evidence="2">The sequence shown here is derived from an EMBL/GenBank/DDBJ whole genome shotgun (WGS) entry which is preliminary data.</text>
</comment>
<protein>
    <submittedName>
        <fullName evidence="2">PadR family transcriptional regulator</fullName>
    </submittedName>
</protein>
<dbReference type="InterPro" id="IPR005149">
    <property type="entry name" value="Tscrpt_reg_PadR_N"/>
</dbReference>
<dbReference type="AlphaFoldDB" id="A0A4R7ZDX1"/>
<dbReference type="CDD" id="cd00090">
    <property type="entry name" value="HTH_ARSR"/>
    <property type="match status" value="1"/>
</dbReference>
<dbReference type="SUPFAM" id="SSF46785">
    <property type="entry name" value="Winged helix' DNA-binding domain"/>
    <property type="match status" value="1"/>
</dbReference>
<evidence type="ECO:0000313" key="2">
    <source>
        <dbReference type="EMBL" id="TDW15797.1"/>
    </source>
</evidence>
<accession>A0A4R7ZDX1</accession>
<sequence length="250" mass="27722">MVRDISSNYRNHFVRDGWVEMTGSAYAAGFPWQQFARHCSNFDDILDELRAAMTGRRTHRGHQQQHFGPQWGMFGGGQPFGPPWGPPPRWRGPKARRGDVRAAILAVLAEQPMNGYQIIQEIADRSGGVWKPSPGSIYPTLQQLEDEGLVAADAETGRRTFQLTDEGRAYVAEHQDEVSAPWEAMSQPAGGDDENGFRPVLGQVATAMWQILSTGTPEQQAKAREAVGELRRKLYGILAEDGSDSEQDKS</sequence>
<evidence type="ECO:0000259" key="1">
    <source>
        <dbReference type="Pfam" id="PF03551"/>
    </source>
</evidence>
<name>A0A4R7ZDX1_9ACTN</name>
<dbReference type="PANTHER" id="PTHR43252">
    <property type="entry name" value="TRANSCRIPTIONAL REGULATOR YQJI"/>
    <property type="match status" value="1"/>
</dbReference>
<gene>
    <name evidence="2" type="ORF">EV650_7291</name>
</gene>
<dbReference type="Gene3D" id="1.10.10.10">
    <property type="entry name" value="Winged helix-like DNA-binding domain superfamily/Winged helix DNA-binding domain"/>
    <property type="match status" value="1"/>
</dbReference>
<dbReference type="EMBL" id="SODF01000003">
    <property type="protein sequence ID" value="TDW15797.1"/>
    <property type="molecule type" value="Genomic_DNA"/>
</dbReference>
<dbReference type="InterPro" id="IPR036388">
    <property type="entry name" value="WH-like_DNA-bd_sf"/>
</dbReference>